<dbReference type="STRING" id="1030841.HMPREF9370_2105"/>
<dbReference type="Proteomes" id="UP000005336">
    <property type="component" value="Unassembled WGS sequence"/>
</dbReference>
<keyword evidence="1" id="KW-1133">Transmembrane helix</keyword>
<dbReference type="PATRIC" id="fig|1030841.3.peg.2095"/>
<name>G4CSM3_9NEIS</name>
<dbReference type="AlphaFoldDB" id="G4CSM3"/>
<keyword evidence="1" id="KW-0472">Membrane</keyword>
<accession>G4CSM3</accession>
<dbReference type="EMBL" id="AGAZ01000070">
    <property type="protein sequence ID" value="EGZ44579.1"/>
    <property type="molecule type" value="Genomic_DNA"/>
</dbReference>
<dbReference type="HOGENOM" id="CLU_2570297_0_0_4"/>
<organism evidence="2 3">
    <name type="scientific">Neisseria wadsworthii 9715</name>
    <dbReference type="NCBI Taxonomy" id="1030841"/>
    <lineage>
        <taxon>Bacteria</taxon>
        <taxon>Pseudomonadati</taxon>
        <taxon>Pseudomonadota</taxon>
        <taxon>Betaproteobacteria</taxon>
        <taxon>Neisseriales</taxon>
        <taxon>Neisseriaceae</taxon>
        <taxon>Neisseria</taxon>
    </lineage>
</organism>
<keyword evidence="3" id="KW-1185">Reference proteome</keyword>
<gene>
    <name evidence="2" type="ORF">HMPREF9370_2105</name>
</gene>
<comment type="caution">
    <text evidence="2">The sequence shown here is derived from an EMBL/GenBank/DDBJ whole genome shotgun (WGS) entry which is preliminary data.</text>
</comment>
<proteinExistence type="predicted"/>
<reference evidence="2 3" key="1">
    <citation type="submission" date="2011-06" db="EMBL/GenBank/DDBJ databases">
        <authorList>
            <person name="Muzny D."/>
            <person name="Qin X."/>
            <person name="Deng J."/>
            <person name="Jiang H."/>
            <person name="Liu Y."/>
            <person name="Qu J."/>
            <person name="Song X.-Z."/>
            <person name="Zhang L."/>
            <person name="Thornton R."/>
            <person name="Coyle M."/>
            <person name="Francisco L."/>
            <person name="Jackson L."/>
            <person name="Javaid M."/>
            <person name="Korchina V."/>
            <person name="Kovar C."/>
            <person name="Mata R."/>
            <person name="Mathew T."/>
            <person name="Ngo R."/>
            <person name="Nguyen L."/>
            <person name="Nguyen N."/>
            <person name="Okwuonu G."/>
            <person name="Ongeri F."/>
            <person name="Pham C."/>
            <person name="Simmons D."/>
            <person name="Wilczek-Boney K."/>
            <person name="Hale W."/>
            <person name="Jakkamsetti A."/>
            <person name="Pham P."/>
            <person name="Ruth R."/>
            <person name="San Lucas F."/>
            <person name="Warren J."/>
            <person name="Zhang J."/>
            <person name="Zhao Z."/>
            <person name="Zhou C."/>
            <person name="Zhu D."/>
            <person name="Lee S."/>
            <person name="Bess C."/>
            <person name="Blankenburg K."/>
            <person name="Forbes L."/>
            <person name="Fu Q."/>
            <person name="Gubbala S."/>
            <person name="Hirani K."/>
            <person name="Jayaseelan J.C."/>
            <person name="Lara F."/>
            <person name="Munidasa M."/>
            <person name="Palculict T."/>
            <person name="Patil S."/>
            <person name="Pu L.-L."/>
            <person name="Saada N."/>
            <person name="Tang L."/>
            <person name="Weissenberger G."/>
            <person name="Zhu Y."/>
            <person name="Hemphill L."/>
            <person name="Shang Y."/>
            <person name="Youmans B."/>
            <person name="Ayvaz T."/>
            <person name="Ross M."/>
            <person name="Santibanez J."/>
            <person name="Aqrawi P."/>
            <person name="Gross S."/>
            <person name="Joshi V."/>
            <person name="Fowler G."/>
            <person name="Nazareth L."/>
            <person name="Reid J."/>
            <person name="Worley K."/>
            <person name="Petrosino J."/>
            <person name="Highlander S."/>
            <person name="Gibbs R."/>
        </authorList>
    </citation>
    <scope>NUCLEOTIDE SEQUENCE [LARGE SCALE GENOMIC DNA]</scope>
    <source>
        <strain evidence="2 3">9715</strain>
    </source>
</reference>
<evidence type="ECO:0000313" key="2">
    <source>
        <dbReference type="EMBL" id="EGZ44579.1"/>
    </source>
</evidence>
<evidence type="ECO:0000313" key="3">
    <source>
        <dbReference type="Proteomes" id="UP000005336"/>
    </source>
</evidence>
<sequence length="81" mass="9220">MFCIIRVNIWLKIRAWLRVCKFKYACLKAQIKVVNAFRQALRYAIPAMMFGGLAFGITVGFGGDNATIFPLATNLSFYEYS</sequence>
<feature type="transmembrane region" description="Helical" evidence="1">
    <location>
        <begin position="40"/>
        <end position="61"/>
    </location>
</feature>
<keyword evidence="1" id="KW-0812">Transmembrane</keyword>
<protein>
    <submittedName>
        <fullName evidence="2">Uncharacterized protein</fullName>
    </submittedName>
</protein>
<evidence type="ECO:0000256" key="1">
    <source>
        <dbReference type="SAM" id="Phobius"/>
    </source>
</evidence>